<reference evidence="2 3" key="1">
    <citation type="submission" date="2018-05" db="EMBL/GenBank/DDBJ databases">
        <title>Genomic Encyclopedia of Type Strains, Phase IV (KMG-IV): sequencing the most valuable type-strain genomes for metagenomic binning, comparative biology and taxonomic classification.</title>
        <authorList>
            <person name="Goeker M."/>
        </authorList>
    </citation>
    <scope>NUCLEOTIDE SEQUENCE [LARGE SCALE GENOMIC DNA]</scope>
    <source>
        <strain evidence="2 3">DSM 6462</strain>
    </source>
</reference>
<protein>
    <submittedName>
        <fullName evidence="2">Acyl dehydratase</fullName>
    </submittedName>
</protein>
<dbReference type="OrthoDB" id="9797938at2"/>
<dbReference type="SUPFAM" id="SSF54637">
    <property type="entry name" value="Thioesterase/thiol ester dehydrase-isomerase"/>
    <property type="match status" value="2"/>
</dbReference>
<dbReference type="EMBL" id="QJJK01000009">
    <property type="protein sequence ID" value="PXW55686.1"/>
    <property type="molecule type" value="Genomic_DNA"/>
</dbReference>
<evidence type="ECO:0000313" key="2">
    <source>
        <dbReference type="EMBL" id="PXW55686.1"/>
    </source>
</evidence>
<dbReference type="PANTHER" id="PTHR43664">
    <property type="entry name" value="MONOAMINE OXIDASE-RELATED"/>
    <property type="match status" value="1"/>
</dbReference>
<comment type="caution">
    <text evidence="2">The sequence shown here is derived from an EMBL/GenBank/DDBJ whole genome shotgun (WGS) entry which is preliminary data.</text>
</comment>
<dbReference type="Gene3D" id="3.10.129.10">
    <property type="entry name" value="Hotdog Thioesterase"/>
    <property type="match status" value="2"/>
</dbReference>
<dbReference type="Pfam" id="PF01575">
    <property type="entry name" value="MaoC_dehydratas"/>
    <property type="match status" value="1"/>
</dbReference>
<gene>
    <name evidence="2" type="ORF">C7450_10994</name>
</gene>
<dbReference type="CDD" id="cd03454">
    <property type="entry name" value="YdeM"/>
    <property type="match status" value="1"/>
</dbReference>
<dbReference type="InterPro" id="IPR002539">
    <property type="entry name" value="MaoC-like_dom"/>
</dbReference>
<dbReference type="PANTHER" id="PTHR43664:SF1">
    <property type="entry name" value="BETA-METHYLMALYL-COA DEHYDRATASE"/>
    <property type="match status" value="1"/>
</dbReference>
<proteinExistence type="predicted"/>
<organism evidence="2 3">
    <name type="scientific">Chelatococcus asaccharovorans</name>
    <dbReference type="NCBI Taxonomy" id="28210"/>
    <lineage>
        <taxon>Bacteria</taxon>
        <taxon>Pseudomonadati</taxon>
        <taxon>Pseudomonadota</taxon>
        <taxon>Alphaproteobacteria</taxon>
        <taxon>Hyphomicrobiales</taxon>
        <taxon>Chelatococcaceae</taxon>
        <taxon>Chelatococcus</taxon>
    </lineage>
</organism>
<dbReference type="InterPro" id="IPR029069">
    <property type="entry name" value="HotDog_dom_sf"/>
</dbReference>
<dbReference type="Proteomes" id="UP000248021">
    <property type="component" value="Unassembled WGS sequence"/>
</dbReference>
<dbReference type="AlphaFoldDB" id="A0A2V3U282"/>
<dbReference type="InterPro" id="IPR052342">
    <property type="entry name" value="MCH/BMMD"/>
</dbReference>
<evidence type="ECO:0000259" key="1">
    <source>
        <dbReference type="Pfam" id="PF01575"/>
    </source>
</evidence>
<feature type="domain" description="MaoC-like" evidence="1">
    <location>
        <begin position="197"/>
        <end position="297"/>
    </location>
</feature>
<evidence type="ECO:0000313" key="3">
    <source>
        <dbReference type="Proteomes" id="UP000248021"/>
    </source>
</evidence>
<accession>A0A2V3U282</accession>
<dbReference type="RefSeq" id="WP_110376474.1">
    <property type="nucleotide sequence ID" value="NZ_JAHBRY010000001.1"/>
</dbReference>
<sequence length="332" mass="37112">MSLLYFEDFVVGERRHHSLPVVRVDDVIAFAREYDAQPMHLGESDGFYSEHIGSGWHTCCLTMRAIADSFLTGSRAFGAPGIDKVEWREPLRPGDQLSVTIETLDKRESRSRPEMGLVQFGIETTNQSGTVLMRQVNWVMFGTHEPPLEERPAPIPRVVPSAAAATLTGKAGTDQQLYFDDLTVGDTQILGSHLFLEEDIITFARAYDPQSFHTDPAAARDSFFGSLCASGWHTAAIWMKKMVEHRNAMARTAMARDGRTARLGPSPGFQNLKWIKPVRAGDTLTYRSRVSGKRPSASRPQWGIVSHHNTAHNQHGECVFAFDGVVFWERKP</sequence>
<name>A0A2V3U282_9HYPH</name>
<keyword evidence="3" id="KW-1185">Reference proteome</keyword>